<organism evidence="2 3">
    <name type="scientific">Neogobius melanostomus</name>
    <name type="common">round goby</name>
    <dbReference type="NCBI Taxonomy" id="47308"/>
    <lineage>
        <taxon>Eukaryota</taxon>
        <taxon>Metazoa</taxon>
        <taxon>Chordata</taxon>
        <taxon>Craniata</taxon>
        <taxon>Vertebrata</taxon>
        <taxon>Euteleostomi</taxon>
        <taxon>Actinopterygii</taxon>
        <taxon>Neopterygii</taxon>
        <taxon>Teleostei</taxon>
        <taxon>Neoteleostei</taxon>
        <taxon>Acanthomorphata</taxon>
        <taxon>Gobiaria</taxon>
        <taxon>Gobiiformes</taxon>
        <taxon>Gobioidei</taxon>
        <taxon>Gobiidae</taxon>
        <taxon>Benthophilinae</taxon>
        <taxon>Neogobiini</taxon>
        <taxon>Neogobius</taxon>
    </lineage>
</organism>
<dbReference type="InterPro" id="IPR031466">
    <property type="entry name" value="MIIP"/>
</dbReference>
<accession>A0A8C6SRV2</accession>
<protein>
    <submittedName>
        <fullName evidence="2">Migration and invasion inhibitory protein</fullName>
    </submittedName>
</protein>
<evidence type="ECO:0000313" key="2">
    <source>
        <dbReference type="Ensembl" id="ENSNMLP00000010739.1"/>
    </source>
</evidence>
<dbReference type="AlphaFoldDB" id="A0A8C6SRV2"/>
<dbReference type="Proteomes" id="UP000694523">
    <property type="component" value="Unplaced"/>
</dbReference>
<dbReference type="GO" id="GO:0010972">
    <property type="term" value="P:negative regulation of G2/M transition of mitotic cell cycle"/>
    <property type="evidence" value="ECO:0007669"/>
    <property type="project" value="InterPro"/>
</dbReference>
<evidence type="ECO:0000256" key="1">
    <source>
        <dbReference type="SAM" id="MobiDB-lite"/>
    </source>
</evidence>
<reference evidence="2" key="1">
    <citation type="submission" date="2025-08" db="UniProtKB">
        <authorList>
            <consortium name="Ensembl"/>
        </authorList>
    </citation>
    <scope>IDENTIFICATION</scope>
</reference>
<reference evidence="2" key="2">
    <citation type="submission" date="2025-09" db="UniProtKB">
        <authorList>
            <consortium name="Ensembl"/>
        </authorList>
    </citation>
    <scope>IDENTIFICATION</scope>
</reference>
<feature type="region of interest" description="Disordered" evidence="1">
    <location>
        <begin position="22"/>
        <end position="65"/>
    </location>
</feature>
<proteinExistence type="predicted"/>
<name>A0A8C6SRV2_9GOBI</name>
<dbReference type="GO" id="GO:0030336">
    <property type="term" value="P:negative regulation of cell migration"/>
    <property type="evidence" value="ECO:0007669"/>
    <property type="project" value="InterPro"/>
</dbReference>
<keyword evidence="3" id="KW-1185">Reference proteome</keyword>
<dbReference type="Pfam" id="PF15734">
    <property type="entry name" value="MIIP"/>
    <property type="match status" value="1"/>
</dbReference>
<feature type="compositionally biased region" description="Acidic residues" evidence="1">
    <location>
        <begin position="44"/>
        <end position="54"/>
    </location>
</feature>
<feature type="region of interest" description="Disordered" evidence="1">
    <location>
        <begin position="81"/>
        <end position="110"/>
    </location>
</feature>
<feature type="compositionally biased region" description="Polar residues" evidence="1">
    <location>
        <begin position="81"/>
        <end position="94"/>
    </location>
</feature>
<dbReference type="Ensembl" id="ENSNMLT00000012151.1">
    <property type="protein sequence ID" value="ENSNMLP00000010739.1"/>
    <property type="gene ID" value="ENSNMLG00000007387.1"/>
</dbReference>
<feature type="region of interest" description="Disordered" evidence="1">
    <location>
        <begin position="182"/>
        <end position="204"/>
    </location>
</feature>
<dbReference type="PANTHER" id="PTHR34831:SF1">
    <property type="entry name" value="MIGRATION AND INVASION-INHIBITORY PROTEIN"/>
    <property type="match status" value="1"/>
</dbReference>
<dbReference type="PANTHER" id="PTHR34831">
    <property type="entry name" value="MIGRATION AND INVASION-INHIBITORY PROTEIN"/>
    <property type="match status" value="1"/>
</dbReference>
<sequence>MLSPDRLEVLREKNRALLAQLHQQRQRSGAVNGGLQSRKGVMEDGAEENSEAEEVVTVTDGDRGPARAALAKPTVTFSGNIQHSSAQTSSMTSELRTDDLKHSTSKSPRNEYCLKGQTTLRSEEKHITDSQRPRPLLGYDWIAGVIDAEDSLMERSEDFFNDLCTFRALNKDQCVNSLNTGFTEECNSSPPSRSEEDSPTTLKDSHKCTFSYRINTRLFPVPLNSQECCPVCKKHKSDHPHTVKEPALIRVSIPRSTILPSYKYKAHRRCSFNPSDSLGLPSHCLSGWSNKVQSSLTARSNLDLRSSTDTKKEAENKELENLPAFKASRQKPQQVPHVSLLTRHSFLHFSPRKRK</sequence>
<evidence type="ECO:0000313" key="3">
    <source>
        <dbReference type="Proteomes" id="UP000694523"/>
    </source>
</evidence>